<feature type="transmembrane region" description="Helical" evidence="1">
    <location>
        <begin position="243"/>
        <end position="265"/>
    </location>
</feature>
<feature type="transmembrane region" description="Helical" evidence="1">
    <location>
        <begin position="114"/>
        <end position="136"/>
    </location>
</feature>
<gene>
    <name evidence="2" type="ORF">P3G67_22385</name>
</gene>
<feature type="transmembrane region" description="Helical" evidence="1">
    <location>
        <begin position="142"/>
        <end position="161"/>
    </location>
</feature>
<dbReference type="RefSeq" id="WP_276095060.1">
    <property type="nucleotide sequence ID" value="NZ_JARJBC010000014.1"/>
</dbReference>
<keyword evidence="1" id="KW-0472">Membrane</keyword>
<feature type="transmembrane region" description="Helical" evidence="1">
    <location>
        <begin position="271"/>
        <end position="293"/>
    </location>
</feature>
<protein>
    <submittedName>
        <fullName evidence="2">Uncharacterized protein</fullName>
    </submittedName>
</protein>
<dbReference type="EMBL" id="JARJBC010000014">
    <property type="protein sequence ID" value="MDF3291923.1"/>
    <property type="molecule type" value="Genomic_DNA"/>
</dbReference>
<reference evidence="2 3" key="1">
    <citation type="submission" date="2023-03" db="EMBL/GenBank/DDBJ databases">
        <title>Draft genome sequence of Streptomyces sp. RB6PN23 isolated from peat swamp forest in Thailand.</title>
        <authorList>
            <person name="Klaysubun C."/>
            <person name="Duangmal K."/>
        </authorList>
    </citation>
    <scope>NUCLEOTIDE SEQUENCE [LARGE SCALE GENOMIC DNA]</scope>
    <source>
        <strain evidence="2 3">RB6PN23</strain>
    </source>
</reference>
<evidence type="ECO:0000256" key="1">
    <source>
        <dbReference type="SAM" id="Phobius"/>
    </source>
</evidence>
<dbReference type="Proteomes" id="UP001216579">
    <property type="component" value="Unassembled WGS sequence"/>
</dbReference>
<evidence type="ECO:0000313" key="3">
    <source>
        <dbReference type="Proteomes" id="UP001216579"/>
    </source>
</evidence>
<feature type="transmembrane region" description="Helical" evidence="1">
    <location>
        <begin position="88"/>
        <end position="107"/>
    </location>
</feature>
<proteinExistence type="predicted"/>
<keyword evidence="1" id="KW-0812">Transmembrane</keyword>
<organism evidence="2 3">
    <name type="scientific">Streptomyces silvisoli</name>
    <dbReference type="NCBI Taxonomy" id="3034235"/>
    <lineage>
        <taxon>Bacteria</taxon>
        <taxon>Bacillati</taxon>
        <taxon>Actinomycetota</taxon>
        <taxon>Actinomycetes</taxon>
        <taxon>Kitasatosporales</taxon>
        <taxon>Streptomycetaceae</taxon>
        <taxon>Streptomyces</taxon>
    </lineage>
</organism>
<accession>A0ABT5ZS99</accession>
<keyword evidence="3" id="KW-1185">Reference proteome</keyword>
<keyword evidence="1" id="KW-1133">Transmembrane helix</keyword>
<evidence type="ECO:0000313" key="2">
    <source>
        <dbReference type="EMBL" id="MDF3291923.1"/>
    </source>
</evidence>
<comment type="caution">
    <text evidence="2">The sequence shown here is derived from an EMBL/GenBank/DDBJ whole genome shotgun (WGS) entry which is preliminary data.</text>
</comment>
<name>A0ABT5ZS99_9ACTN</name>
<feature type="transmembrane region" description="Helical" evidence="1">
    <location>
        <begin position="30"/>
        <end position="47"/>
    </location>
</feature>
<sequence>MSESTALGGGGYSLVPAATIARQARDVRRLLQLALAAVWLLDGILQFQPYMFTKDFATQTLATTAQGNPALIAHPITWAAGVVAHHPVGTNAAFATVQLLLGLGIAWRPTLKPALAASIAWSLAVWWLGEGLGGLLNGTASPVNGAPGAVILYALLAVLLWPAERRGGRGVTPSRFVAERPVGAPRARALWLMLWGSEAYFAVQSGDRSPQGLHDMIAQMASGQPGWLSWIEKHTADLVAHQGLAAATTLAVLLGAVAISVFLPAPFTRVAIALALVLAAVIWITGEALGGIFTGQGTDPNSGPLLALFALAYWPSTTERPAAPRDEPPTT</sequence>